<evidence type="ECO:0000313" key="7">
    <source>
        <dbReference type="Proteomes" id="UP001138540"/>
    </source>
</evidence>
<dbReference type="PRINTS" id="PR00153">
    <property type="entry name" value="CSAPPISMRASE"/>
</dbReference>
<evidence type="ECO:0000256" key="1">
    <source>
        <dbReference type="ARBA" id="ARBA00007365"/>
    </source>
</evidence>
<evidence type="ECO:0000256" key="2">
    <source>
        <dbReference type="ARBA" id="ARBA00023110"/>
    </source>
</evidence>
<name>A0ABR6NIH5_9SPHN</name>
<dbReference type="InterPro" id="IPR002130">
    <property type="entry name" value="Cyclophilin-type_PPIase_dom"/>
</dbReference>
<dbReference type="InterPro" id="IPR020892">
    <property type="entry name" value="Cyclophilin-type_PPIase_CS"/>
</dbReference>
<gene>
    <name evidence="6" type="ORF">HNP60_003039</name>
</gene>
<accession>A0ABR6NIH5</accession>
<dbReference type="SUPFAM" id="SSF50891">
    <property type="entry name" value="Cyclophilin-like"/>
    <property type="match status" value="1"/>
</dbReference>
<organism evidence="6 7">
    <name type="scientific">Sphingobium lignivorans</name>
    <dbReference type="NCBI Taxonomy" id="2735886"/>
    <lineage>
        <taxon>Bacteria</taxon>
        <taxon>Pseudomonadati</taxon>
        <taxon>Pseudomonadota</taxon>
        <taxon>Alphaproteobacteria</taxon>
        <taxon>Sphingomonadales</taxon>
        <taxon>Sphingomonadaceae</taxon>
        <taxon>Sphingobium</taxon>
    </lineage>
</organism>
<feature type="chain" id="PRO_5044966533" description="Peptidyl-prolyl cis-trans isomerase" evidence="4">
    <location>
        <begin position="27"/>
        <end position="234"/>
    </location>
</feature>
<dbReference type="Proteomes" id="UP001138540">
    <property type="component" value="Unassembled WGS sequence"/>
</dbReference>
<keyword evidence="7" id="KW-1185">Reference proteome</keyword>
<keyword evidence="2 4" id="KW-0697">Rotamase</keyword>
<dbReference type="CDD" id="cd00317">
    <property type="entry name" value="cyclophilin"/>
    <property type="match status" value="1"/>
</dbReference>
<comment type="function">
    <text evidence="4">PPIases accelerate the folding of proteins. It catalyzes the cis-trans isomerization of proline imidic peptide bonds in oligopeptides.</text>
</comment>
<comment type="catalytic activity">
    <reaction evidence="4">
        <text>[protein]-peptidylproline (omega=180) = [protein]-peptidylproline (omega=0)</text>
        <dbReference type="Rhea" id="RHEA:16237"/>
        <dbReference type="Rhea" id="RHEA-COMP:10747"/>
        <dbReference type="Rhea" id="RHEA-COMP:10748"/>
        <dbReference type="ChEBI" id="CHEBI:83833"/>
        <dbReference type="ChEBI" id="CHEBI:83834"/>
        <dbReference type="EC" id="5.2.1.8"/>
    </reaction>
</comment>
<proteinExistence type="inferred from homology"/>
<feature type="domain" description="PPIase cyclophilin-type" evidence="5">
    <location>
        <begin position="83"/>
        <end position="202"/>
    </location>
</feature>
<dbReference type="EMBL" id="JACHKA010000001">
    <property type="protein sequence ID" value="MBB5987065.1"/>
    <property type="molecule type" value="Genomic_DNA"/>
</dbReference>
<keyword evidence="3 4" id="KW-0413">Isomerase</keyword>
<dbReference type="PANTHER" id="PTHR45625">
    <property type="entry name" value="PEPTIDYL-PROLYL CIS-TRANS ISOMERASE-RELATED"/>
    <property type="match status" value="1"/>
</dbReference>
<dbReference type="InterPro" id="IPR044666">
    <property type="entry name" value="Cyclophilin_A-like"/>
</dbReference>
<comment type="similarity">
    <text evidence="1 4">Belongs to the cyclophilin-type PPIase family.</text>
</comment>
<feature type="signal peptide" evidence="4">
    <location>
        <begin position="1"/>
        <end position="26"/>
    </location>
</feature>
<comment type="caution">
    <text evidence="6">The sequence shown here is derived from an EMBL/GenBank/DDBJ whole genome shotgun (WGS) entry which is preliminary data.</text>
</comment>
<dbReference type="PROSITE" id="PS50072">
    <property type="entry name" value="CSA_PPIASE_2"/>
    <property type="match status" value="1"/>
</dbReference>
<protein>
    <recommendedName>
        <fullName evidence="4">Peptidyl-prolyl cis-trans isomerase</fullName>
        <shortName evidence="4">PPIase</shortName>
        <ecNumber evidence="4">5.2.1.8</ecNumber>
    </recommendedName>
</protein>
<dbReference type="Gene3D" id="2.40.100.10">
    <property type="entry name" value="Cyclophilin-like"/>
    <property type="match status" value="1"/>
</dbReference>
<dbReference type="GO" id="GO:0003755">
    <property type="term" value="F:peptidyl-prolyl cis-trans isomerase activity"/>
    <property type="evidence" value="ECO:0007669"/>
    <property type="project" value="UniProtKB-EC"/>
</dbReference>
<evidence type="ECO:0000256" key="4">
    <source>
        <dbReference type="RuleBase" id="RU363019"/>
    </source>
</evidence>
<dbReference type="EC" id="5.2.1.8" evidence="4"/>
<dbReference type="PROSITE" id="PS00170">
    <property type="entry name" value="CSA_PPIASE_1"/>
    <property type="match status" value="1"/>
</dbReference>
<dbReference type="RefSeq" id="WP_184155279.1">
    <property type="nucleotide sequence ID" value="NZ_JACHKA010000001.1"/>
</dbReference>
<dbReference type="InterPro" id="IPR029000">
    <property type="entry name" value="Cyclophilin-like_dom_sf"/>
</dbReference>
<dbReference type="Pfam" id="PF00160">
    <property type="entry name" value="Pro_isomerase"/>
    <property type="match status" value="1"/>
</dbReference>
<evidence type="ECO:0000313" key="6">
    <source>
        <dbReference type="EMBL" id="MBB5987065.1"/>
    </source>
</evidence>
<sequence length="234" mass="25095">MMRVSRLIGPALAVALLATGVTPAFAQRTGADVLKEAEMAARARKDADALRDEAEKTAVKPVTAMAPVTPENVWVLELSDGKRVRVLLRPDIAPSHVERIKSLTRQGFYNGLAFHRVIDGFMAQGGDPKGDGTGGSELPDLKQEFNWLPHMRGTVSMARAESEDSANSQFFIMLMPRLQLDNKYTVFGRVIDGMAGVDAIAKGEPPATPTKIVRAWIEGDQQAAAPAPGGHPAG</sequence>
<evidence type="ECO:0000256" key="3">
    <source>
        <dbReference type="ARBA" id="ARBA00023235"/>
    </source>
</evidence>
<reference evidence="6 7" key="1">
    <citation type="submission" date="2020-08" db="EMBL/GenBank/DDBJ databases">
        <title>Exploring microbial biodiversity for novel pathways involved in the catabolism of aromatic compounds derived from lignin.</title>
        <authorList>
            <person name="Elkins J."/>
        </authorList>
    </citation>
    <scope>NUCLEOTIDE SEQUENCE [LARGE SCALE GENOMIC DNA]</scope>
    <source>
        <strain evidence="6 7">B1D3A</strain>
    </source>
</reference>
<dbReference type="PANTHER" id="PTHR45625:SF4">
    <property type="entry name" value="PEPTIDYLPROLYL ISOMERASE DOMAIN AND WD REPEAT-CONTAINING PROTEIN 1"/>
    <property type="match status" value="1"/>
</dbReference>
<evidence type="ECO:0000259" key="5">
    <source>
        <dbReference type="PROSITE" id="PS50072"/>
    </source>
</evidence>
<keyword evidence="4" id="KW-0732">Signal</keyword>